<protein>
    <recommendedName>
        <fullName evidence="3">N-sulphoglucosamine sulphohydrolase C-terminal domain-containing protein</fullName>
    </recommendedName>
</protein>
<name>A0A133UY03_9EURY</name>
<evidence type="ECO:0000313" key="1">
    <source>
        <dbReference type="EMBL" id="KXA99072.1"/>
    </source>
</evidence>
<dbReference type="InterPro" id="IPR017850">
    <property type="entry name" value="Alkaline_phosphatase_core_sf"/>
</dbReference>
<comment type="caution">
    <text evidence="1">The sequence shown here is derived from an EMBL/GenBank/DDBJ whole genome shotgun (WGS) entry which is preliminary data.</text>
</comment>
<dbReference type="AlphaFoldDB" id="A0A133UY03"/>
<gene>
    <name evidence="1" type="ORF">AKJ42_03785</name>
</gene>
<organism evidence="1 2">
    <name type="scientific">candidate division MSBL1 archaeon SCGC-AAA261C02</name>
    <dbReference type="NCBI Taxonomy" id="1698272"/>
    <lineage>
        <taxon>Archaea</taxon>
        <taxon>Methanobacteriati</taxon>
        <taxon>Methanobacteriota</taxon>
        <taxon>candidate division MSBL1</taxon>
    </lineage>
</organism>
<dbReference type="Proteomes" id="UP000070520">
    <property type="component" value="Unassembled WGS sequence"/>
</dbReference>
<keyword evidence="2" id="KW-1185">Reference proteome</keyword>
<proteinExistence type="predicted"/>
<accession>A0A133UY03</accession>
<dbReference type="Gene3D" id="3.30.1120.10">
    <property type="match status" value="1"/>
</dbReference>
<dbReference type="EMBL" id="LHXW01000072">
    <property type="protein sequence ID" value="KXA99072.1"/>
    <property type="molecule type" value="Genomic_DNA"/>
</dbReference>
<dbReference type="SUPFAM" id="SSF53649">
    <property type="entry name" value="Alkaline phosphatase-like"/>
    <property type="match status" value="1"/>
</dbReference>
<evidence type="ECO:0000313" key="2">
    <source>
        <dbReference type="Proteomes" id="UP000070520"/>
    </source>
</evidence>
<reference evidence="1 2" key="1">
    <citation type="journal article" date="2016" name="Sci. Rep.">
        <title>Metabolic traits of an uncultured archaeal lineage -MSBL1- from brine pools of the Red Sea.</title>
        <authorList>
            <person name="Mwirichia R."/>
            <person name="Alam I."/>
            <person name="Rashid M."/>
            <person name="Vinu M."/>
            <person name="Ba-Alawi W."/>
            <person name="Anthony Kamau A."/>
            <person name="Kamanda Ngugi D."/>
            <person name="Goker M."/>
            <person name="Klenk H.P."/>
            <person name="Bajic V."/>
            <person name="Stingl U."/>
        </authorList>
    </citation>
    <scope>NUCLEOTIDE SEQUENCE [LARGE SCALE GENOMIC DNA]</scope>
    <source>
        <strain evidence="1">SCGC-AAA261C02</strain>
    </source>
</reference>
<evidence type="ECO:0008006" key="3">
    <source>
        <dbReference type="Google" id="ProtNLM"/>
    </source>
</evidence>
<sequence length="60" mass="6853">MEAVNFSQEEEGEHVGVRTAEWKLVVNAGEKELYSLRKDPGEKVNLYREEREVAGGWKAC</sequence>